<sequence length="26" mass="3155">MDSRLFFVFLSVKMRETNPTYTAVDW</sequence>
<dbReference type="AlphaFoldDB" id="A0A2P2NVG7"/>
<organism evidence="1">
    <name type="scientific">Rhizophora mucronata</name>
    <name type="common">Asiatic mangrove</name>
    <dbReference type="NCBI Taxonomy" id="61149"/>
    <lineage>
        <taxon>Eukaryota</taxon>
        <taxon>Viridiplantae</taxon>
        <taxon>Streptophyta</taxon>
        <taxon>Embryophyta</taxon>
        <taxon>Tracheophyta</taxon>
        <taxon>Spermatophyta</taxon>
        <taxon>Magnoliopsida</taxon>
        <taxon>eudicotyledons</taxon>
        <taxon>Gunneridae</taxon>
        <taxon>Pentapetalae</taxon>
        <taxon>rosids</taxon>
        <taxon>fabids</taxon>
        <taxon>Malpighiales</taxon>
        <taxon>Rhizophoraceae</taxon>
        <taxon>Rhizophora</taxon>
    </lineage>
</organism>
<dbReference type="EMBL" id="GGEC01065945">
    <property type="protein sequence ID" value="MBX46429.1"/>
    <property type="molecule type" value="Transcribed_RNA"/>
</dbReference>
<protein>
    <submittedName>
        <fullName evidence="1">Uncharacterized protein</fullName>
    </submittedName>
</protein>
<name>A0A2P2NVG7_RHIMU</name>
<reference evidence="1" key="1">
    <citation type="submission" date="2018-02" db="EMBL/GenBank/DDBJ databases">
        <title>Rhizophora mucronata_Transcriptome.</title>
        <authorList>
            <person name="Meera S.P."/>
            <person name="Sreeshan A."/>
            <person name="Augustine A."/>
        </authorList>
    </citation>
    <scope>NUCLEOTIDE SEQUENCE</scope>
    <source>
        <tissue evidence="1">Leaf</tissue>
    </source>
</reference>
<evidence type="ECO:0000313" key="1">
    <source>
        <dbReference type="EMBL" id="MBX46429.1"/>
    </source>
</evidence>
<accession>A0A2P2NVG7</accession>
<proteinExistence type="predicted"/>